<feature type="region of interest" description="Disordered" evidence="2">
    <location>
        <begin position="527"/>
        <end position="557"/>
    </location>
</feature>
<evidence type="ECO:0000313" key="5">
    <source>
        <dbReference type="Proteomes" id="UP000291116"/>
    </source>
</evidence>
<feature type="compositionally biased region" description="Polar residues" evidence="2">
    <location>
        <begin position="500"/>
        <end position="510"/>
    </location>
</feature>
<feature type="region of interest" description="Disordered" evidence="2">
    <location>
        <begin position="1815"/>
        <end position="1837"/>
    </location>
</feature>
<feature type="compositionally biased region" description="Polar residues" evidence="2">
    <location>
        <begin position="134"/>
        <end position="144"/>
    </location>
</feature>
<feature type="region of interest" description="Disordered" evidence="2">
    <location>
        <begin position="805"/>
        <end position="843"/>
    </location>
</feature>
<feature type="region of interest" description="Disordered" evidence="2">
    <location>
        <begin position="176"/>
        <end position="221"/>
    </location>
</feature>
<dbReference type="PANTHER" id="PTHR23317">
    <property type="entry name" value="DEDICATOR OF CYTOKINESIS DOCK"/>
    <property type="match status" value="1"/>
</dbReference>
<feature type="region of interest" description="Disordered" evidence="2">
    <location>
        <begin position="3631"/>
        <end position="3759"/>
    </location>
</feature>
<feature type="compositionally biased region" description="Low complexity" evidence="2">
    <location>
        <begin position="474"/>
        <end position="485"/>
    </location>
</feature>
<feature type="region of interest" description="Disordered" evidence="2">
    <location>
        <begin position="755"/>
        <end position="785"/>
    </location>
</feature>
<feature type="region of interest" description="Disordered" evidence="2">
    <location>
        <begin position="2970"/>
        <end position="2990"/>
    </location>
</feature>
<dbReference type="Proteomes" id="UP000291116">
    <property type="component" value="Unassembled WGS sequence"/>
</dbReference>
<feature type="compositionally biased region" description="Polar residues" evidence="2">
    <location>
        <begin position="816"/>
        <end position="843"/>
    </location>
</feature>
<feature type="compositionally biased region" description="Basic residues" evidence="2">
    <location>
        <begin position="2746"/>
        <end position="2756"/>
    </location>
</feature>
<evidence type="ECO:0000256" key="2">
    <source>
        <dbReference type="SAM" id="MobiDB-lite"/>
    </source>
</evidence>
<dbReference type="OrthoDB" id="206534at2759"/>
<feature type="region of interest" description="Disordered" evidence="2">
    <location>
        <begin position="19"/>
        <end position="72"/>
    </location>
</feature>
<dbReference type="InterPro" id="IPR026791">
    <property type="entry name" value="DOCK"/>
</dbReference>
<feature type="region of interest" description="Disordered" evidence="2">
    <location>
        <begin position="2746"/>
        <end position="2769"/>
    </location>
</feature>
<comment type="similarity">
    <text evidence="1">Belongs to the DOCK family.</text>
</comment>
<feature type="compositionally biased region" description="Low complexity" evidence="2">
    <location>
        <begin position="3875"/>
        <end position="3893"/>
    </location>
</feature>
<dbReference type="PANTHER" id="PTHR23317:SF76">
    <property type="entry name" value="LD20667P"/>
    <property type="match status" value="1"/>
</dbReference>
<feature type="compositionally biased region" description="Polar residues" evidence="2">
    <location>
        <begin position="3860"/>
        <end position="3874"/>
    </location>
</feature>
<sequence length="3913" mass="433545">MSQDDASRRDEINAFAAMANCDFDPNPTDDANDTTGNSGTFDFSAAVRAGNASNDIQKSADPIDPDNMKKSEDSFLSQLREADASLEQGREVRSSSFHALDETDSNTNHGGQIDKQGDFDSLLRRSFAQAGQKVDNSGTFSRLTPSAGIGDRSQSSGSARHRNQNLEAAALALADDEGDAQGGGNGTNSSNVDSQAGTFSSDTFRQSLPSNGKNSYNASRSNINNSNLLQFPCGAAMNNPNMMNNSNNPLFSGVGLTATMNSQAANGSGTAAAATNAQNRANLQFGQFPSNKSPMHVQQVHLPRPLFFGPNLPPRVLREAKKIMDEALDKQRRQFEEKQDNNEGIPYTPRLGQLPPGVRNLVSAIRCYGFGLDLFPSQGEEETDGKKDSFSGNSSFSTSVFCPRWSEDRKRAPGTVPIPCTDDDTSSFFENESYNDTDFGNQSQPDTKNAFRGRDQGEPKLSTSRFGTVKTEDSLTTTNSTLQSSVGSRQRQDIDGSGGENNSLTVSIDTSSMSERDAFSAFARHGSDYSGFATTDNENSKDAGTDSEDSEDSTKIKEGSIDVIESPTQPVRIIRNPSLGQRQQSFVDPESKMVRSSEGTVDDSATQELSEQALFTQWVHGGESPATLNRSNSNSGAGTFNFNDSFHDTGGGNGRKNYFDKNASGTFMNTIVSTGNDDSDDDSVVGSEMKKKVGVNEHLNAALASLQDEQSPAEPCESDAIGEPAAGELAQVPLTEDGGRPLSNQELMNAHAPLFAIDDPPLPSESDLGNHETREEQQRSKEQRRIQSFIEKFCPHNVFGPLACPNPATGPDDNHSWNSMSTPLQRNHGLSPSSATHDNLGSSTSPIGYSVSSEDLASLYSSNGHGLTAKRVSQLASAPKVHDPRTRYGWWNKVINKDNKPTNHSSAKGKCTVDDFHESTGGNEALKDIPIQLPPVEHSANACLVQTPLYPSPETLHKQNRPLSELHPATSLAQALPFLSDRPPSYRYLQVDTQSVAFPALGGEVEPLFCSMCIYHVETAPRSGDRIMSPSPDVQRCGKITETLNFDFVNNPQVEKRCNSSLYPYTNSTDNNMNTQSNLTRCGVFPLASNLSVYNLYAIITVSKVISEGSDFEPYLRSKSKIKDEDIDIESLRSKAQKACDDHGKFVMPFAFGVAPLLQVFGADIPHVPSSRAVQIPLFRFAAGKGEKQIIDHIMVMLYPRADHITSGIKPAPVTNGGTAMLVMRNFGYLGLHEVVNGKSSLAKQRLVDFTGEMQLRRNHDDENDGGKLRAGKALHDSLPAWQLQYKAEPTIDGGRSEQLHCSNTGKPNSSLYAQELAPVSLLTSPLGRPTGAPLTVPKSRSGGHSSGEDIEPYFHTTFCNELLCHPRTLKDCQKGNIVVKVEMREIEWNPEYSVHLAHVPACGPVVHNSRRGPFLVQDAYTSCSARCFDPEFLDEFKLKLPLLLGNSESKSLAILFTAYRLSFSSRKKWGRRLLRRKWLSNKVDEITGDVVGESNVVAGKECQLIQLACGFLRLEKRQSLIENGIHDVKISHIAKYPLEEFCNEQGISSNTLVLSDFTVGKGDIAGGDESAFEDVESQGSDRYLVDTMSATSASDRETILTEQFDDNRTRQQKRQAGMVLEVRISVQSSVHPQNATLNEFLSQEPDVSIPLQAGGKDIKSFLRSGKDAIIRQFSLPCPLKLSPPSEDIEYETNKLLVSTVDLAKPDMCSVADISLHLIRLCKQLWKVIVVGTGNHDIKWADPSATLPLRVNAFATLLQLLGSSTLFLSKRGVTQLDGNSKWDFMSLSRVVGLLFDEKEMFGSIHDEELSKEFQSLLGGPKEEELQRNPKRRPKRRHFRSNFEFGNGSDGLSAFINENIPTDENTNLTTQRTQISLLKKPSNLDETLDVPQSSALEIYDRPIGSDTPKIDTVSDFRNAMQTGNRENEYEDDIHEGQFSGNAAAAAWIIAFGGSSGGSNRRWMTAPGLSTIQEDTDDVDEHKTSGKKETKTKQGPLDALDSEIILTKEKEANKTPKRPVKQFRVPKTSTNSSSKNDDELFDTNYKGLVVPLVGMDQNLALSTGSNQLPIESQGRTKEERTRKQSQTLPATDADMLKAATPFLDAIEKSLGLGSSFSSNYPSEEEVRVYGRHHRKTVSHSSIDWSIPNDDLGNLSTEPKHDKKHSIQAGKIEEIDESMSTISQEIKLSLKLPSFADRLASLGDSSNGRWFPFTYEIIIMQWAAVLIEQQKSAVDSNQDDESNAEISECNEAIQDAASRTTGVIIACAPVLFEVIKQSLGSRVTSLIRRVKKKGYIGTPPLVILDDGMLANLEQLIAIITDACLDSRNFDSYETRQSCVDVNDSIVFFLRDMYAFLDPRCVYRLTMLYWSRLVAKDTRQIDRDSKIGLRCSHEIIKLQMNAVSAFVRFPDLIKVNSPQMNSWASLWTLSPDISTVNFFDGVLHRYEKLGLPSLIGDTNNRDRFELPRMRPHWLVEIIVDICFSGIEHSERIIQQRSASLLLELFWSHAQKSLSEGYSPIVASMYVTFIEKALSKTSYLSHGFTAKGPKSQVRHDIILCLIFVLQSAPPGLLRALWRKLFTRSSGKGSFRKFGGISSSVSMNSLDELKESETPPSTTEIDDIEGPNIYDMFSLLNTSLATVEYEGCDEHAEVDRYEGDGPLLFWPKEFLMTRERDTIDIARQRRLLSIVTTTSEEKDESNDDEYATTSSRKWLAHDASMVLIRTVQQIVRELRFVLEPMQGSQSLFNPARRKAKANKSHRSPPATNFDSEPSETGCTKFSYTDTVIFVRGATSVYLNSLVLRESDIAIVKTLNASVEIIKIFGIKIFNEAVGETLQHWLRMITFHCGSRRAEVRVPASDFAELILRSTWDCFGSFFRIRIPLLAVQTEVMERIVATAVARYYRDQRKTGIKIDLFSNSCAEASLTPLWRTTDRLHHQSASQNVAFRSSLVRLAEKIKKLHRAYIAAHALSFENNSGSREHQNSDSTHDPGISSDVETLKRANRISVIRVVNASASYSKQFLGLQMAASENTSLAHHEALEDAFLDAADVFSPTELPDHRIAWLRKLAQFHATRSKNAEEATCHYMIYYTLNRSCRLSSTLWSSSPFLPWIDNLSDGIHLEGPAGESDGSNCDLPSLDYGRQIDKTNSFRRIFYRNENSVRLNPGELEGGARKAAFAGVSLTSEYTTATPWITHREMEANMLEEAEAAGYLFQKSGIIASSRYMWGLAAQYYAEKFMYGKLTHVYERLARTLVAQVPNIDNTLEQVVDVGIPLGRFYRVWFHGGAPDELIGAEFVYRTRTKISLSKFGTELRDVLRSIIPENTPIHLVLDGRPEESAQTNPSGFIRMGGAPLEPVKVKVTPLRPVVRNESRIRGLPEWFKLYIDSAFSGHNTNENRKDASKGFRDKYLNHSRSKPTMYYSTSFKGKDVGYSGNNHRHYQFESSTEGELVGADKFWFIQSKDRSRGSRDWLKGASDDFAEKTIRVTQLQVRQAFPACISRQRVIDRDVYSQSPLEAAVDNSCLWCAVLFRTSIASNGSAVLGESNDPGIGIDAAKVVSECIHSSRVKEIGTVLLRTNTHVREDDDDVLHYYDRLSVDEVHKIQLRLARALVVFMELLHLLIARNRDLLLELIQKRIPPRDRRPNGPHEYVSAVPPSTHARDMSIGSQHSIGRNSIRGPNECPSGVPPSSVSHQSMKRVPSRGEISLPNTRTPSRDRSRHSNVHQRRLSAPFENTSSSADSVPKPNHANEDYDQGTNLTISSQRDRTDSAIGIQRELQLAFINTAKVLLPKIQGVMGSDTPRWLKQCCQDNYFSAYTYRQVKIPIGEELTFDDVETEKNRGSNPMSKYPTGDKPGSISGGFHRSDKSCSSQAPDSPNGSTGSNSVVSRVSDARSVTSSRSMRSHKERPMPRQGGVDRPLS</sequence>
<reference evidence="4 5" key="1">
    <citation type="submission" date="2019-01" db="EMBL/GenBank/DDBJ databases">
        <authorList>
            <person name="Ferrante I. M."/>
        </authorList>
    </citation>
    <scope>NUCLEOTIDE SEQUENCE [LARGE SCALE GENOMIC DNA]</scope>
    <source>
        <strain evidence="4 5">B856</strain>
    </source>
</reference>
<dbReference type="PROSITE" id="PS51650">
    <property type="entry name" value="C2_DOCK"/>
    <property type="match status" value="1"/>
</dbReference>
<feature type="compositionally biased region" description="Basic residues" evidence="2">
    <location>
        <begin position="1828"/>
        <end position="1837"/>
    </location>
</feature>
<proteinExistence type="inferred from homology"/>
<feature type="region of interest" description="Disordered" evidence="2">
    <location>
        <begin position="2061"/>
        <end position="2086"/>
    </location>
</feature>
<feature type="domain" description="C2 DOCK-type" evidence="3">
    <location>
        <begin position="1360"/>
        <end position="1593"/>
    </location>
</feature>
<feature type="region of interest" description="Disordered" evidence="2">
    <location>
        <begin position="3827"/>
        <end position="3913"/>
    </location>
</feature>
<name>A0A448Z2N2_9STRA</name>
<protein>
    <recommendedName>
        <fullName evidence="3">C2 DOCK-type domain-containing protein</fullName>
    </recommendedName>
</protein>
<accession>A0A448Z2N2</accession>
<keyword evidence="5" id="KW-1185">Reference proteome</keyword>
<feature type="compositionally biased region" description="Basic residues" evidence="2">
    <location>
        <begin position="3710"/>
        <end position="3720"/>
    </location>
</feature>
<feature type="compositionally biased region" description="Basic and acidic residues" evidence="2">
    <location>
        <begin position="2973"/>
        <end position="2983"/>
    </location>
</feature>
<feature type="compositionally biased region" description="Polar residues" evidence="2">
    <location>
        <begin position="187"/>
        <end position="221"/>
    </location>
</feature>
<evidence type="ECO:0000256" key="1">
    <source>
        <dbReference type="PROSITE-ProRule" id="PRU00983"/>
    </source>
</evidence>
<feature type="compositionally biased region" description="Polar residues" evidence="2">
    <location>
        <begin position="426"/>
        <end position="447"/>
    </location>
</feature>
<organism evidence="4 5">
    <name type="scientific">Pseudo-nitzschia multistriata</name>
    <dbReference type="NCBI Taxonomy" id="183589"/>
    <lineage>
        <taxon>Eukaryota</taxon>
        <taxon>Sar</taxon>
        <taxon>Stramenopiles</taxon>
        <taxon>Ochrophyta</taxon>
        <taxon>Bacillariophyta</taxon>
        <taxon>Bacillariophyceae</taxon>
        <taxon>Bacillariophycidae</taxon>
        <taxon>Bacillariales</taxon>
        <taxon>Bacillariaceae</taxon>
        <taxon>Pseudo-nitzschia</taxon>
    </lineage>
</organism>
<feature type="compositionally biased region" description="Basic and acidic residues" evidence="2">
    <location>
        <begin position="768"/>
        <end position="785"/>
    </location>
</feature>
<evidence type="ECO:0000313" key="4">
    <source>
        <dbReference type="EMBL" id="VEU36301.1"/>
    </source>
</evidence>
<feature type="region of interest" description="Disordered" evidence="2">
    <location>
        <begin position="130"/>
        <end position="161"/>
    </location>
</feature>
<feature type="compositionally biased region" description="Basic and acidic residues" evidence="2">
    <location>
        <begin position="1978"/>
        <end position="1990"/>
    </location>
</feature>
<evidence type="ECO:0000259" key="3">
    <source>
        <dbReference type="PROSITE" id="PS51650"/>
    </source>
</evidence>
<feature type="compositionally biased region" description="Polar residues" evidence="2">
    <location>
        <begin position="2759"/>
        <end position="2769"/>
    </location>
</feature>
<dbReference type="InterPro" id="IPR027007">
    <property type="entry name" value="C2_DOCK-type_domain"/>
</dbReference>
<feature type="region of interest" description="Disordered" evidence="2">
    <location>
        <begin position="1967"/>
        <end position="2038"/>
    </location>
</feature>
<gene>
    <name evidence="4" type="ORF">PSNMU_V1.4_AUG-EV-PASAV3_0030550</name>
</gene>
<dbReference type="GO" id="GO:0007264">
    <property type="term" value="P:small GTPase-mediated signal transduction"/>
    <property type="evidence" value="ECO:0007669"/>
    <property type="project" value="InterPro"/>
</dbReference>
<feature type="region of interest" description="Disordered" evidence="2">
    <location>
        <begin position="410"/>
        <end position="510"/>
    </location>
</feature>
<feature type="compositionally biased region" description="Low complexity" evidence="2">
    <location>
        <begin position="22"/>
        <end position="37"/>
    </location>
</feature>
<dbReference type="EMBL" id="CAACVS010000084">
    <property type="protein sequence ID" value="VEU36301.1"/>
    <property type="molecule type" value="Genomic_DNA"/>
</dbReference>
<dbReference type="GO" id="GO:0005085">
    <property type="term" value="F:guanyl-nucleotide exchange factor activity"/>
    <property type="evidence" value="ECO:0007669"/>
    <property type="project" value="InterPro"/>
</dbReference>